<evidence type="ECO:0000256" key="4">
    <source>
        <dbReference type="ARBA" id="ARBA00022989"/>
    </source>
</evidence>
<gene>
    <name evidence="8" type="ORF">P43SY_000307</name>
</gene>
<name>A0AAD5LGJ2_PYTIN</name>
<dbReference type="Pfam" id="PF01554">
    <property type="entry name" value="MatE"/>
    <property type="match status" value="2"/>
</dbReference>
<dbReference type="PANTHER" id="PTHR11206">
    <property type="entry name" value="MULTIDRUG RESISTANCE PROTEIN"/>
    <property type="match status" value="1"/>
</dbReference>
<protein>
    <recommendedName>
        <fullName evidence="10">Multidrug/Oligosaccharidyl-lipid/Polysaccharide (MOP) Flippase Superfamily</fullName>
    </recommendedName>
</protein>
<dbReference type="InterPro" id="IPR045069">
    <property type="entry name" value="MATE_euk"/>
</dbReference>
<dbReference type="NCBIfam" id="TIGR00797">
    <property type="entry name" value="matE"/>
    <property type="match status" value="1"/>
</dbReference>
<proteinExistence type="inferred from homology"/>
<reference evidence="8" key="1">
    <citation type="submission" date="2021-12" db="EMBL/GenBank/DDBJ databases">
        <title>Prjna785345.</title>
        <authorList>
            <person name="Rujirawat T."/>
            <person name="Krajaejun T."/>
        </authorList>
    </citation>
    <scope>NUCLEOTIDE SEQUENCE</scope>
    <source>
        <strain evidence="8">Pi057C3</strain>
    </source>
</reference>
<evidence type="ECO:0000256" key="1">
    <source>
        <dbReference type="ARBA" id="ARBA00004141"/>
    </source>
</evidence>
<dbReference type="GO" id="GO:0015297">
    <property type="term" value="F:antiporter activity"/>
    <property type="evidence" value="ECO:0007669"/>
    <property type="project" value="InterPro"/>
</dbReference>
<feature type="transmembrane region" description="Helical" evidence="7">
    <location>
        <begin position="36"/>
        <end position="59"/>
    </location>
</feature>
<feature type="transmembrane region" description="Helical" evidence="7">
    <location>
        <begin position="341"/>
        <end position="361"/>
    </location>
</feature>
<dbReference type="GO" id="GO:0016020">
    <property type="term" value="C:membrane"/>
    <property type="evidence" value="ECO:0007669"/>
    <property type="project" value="UniProtKB-SubCell"/>
</dbReference>
<keyword evidence="4 7" id="KW-1133">Transmembrane helix</keyword>
<dbReference type="AlphaFoldDB" id="A0AAD5LGJ2"/>
<feature type="transmembrane region" description="Helical" evidence="7">
    <location>
        <begin position="112"/>
        <end position="133"/>
    </location>
</feature>
<keyword evidence="5 7" id="KW-0472">Membrane</keyword>
<feature type="transmembrane region" description="Helical" evidence="7">
    <location>
        <begin position="79"/>
        <end position="100"/>
    </location>
</feature>
<evidence type="ECO:0000313" key="9">
    <source>
        <dbReference type="Proteomes" id="UP001209570"/>
    </source>
</evidence>
<feature type="transmembrane region" description="Helical" evidence="7">
    <location>
        <begin position="441"/>
        <end position="462"/>
    </location>
</feature>
<keyword evidence="3 7" id="KW-0812">Transmembrane</keyword>
<dbReference type="CDD" id="cd13132">
    <property type="entry name" value="MATE_eukaryotic"/>
    <property type="match status" value="1"/>
</dbReference>
<sequence length="479" mass="51463">MTPPPKRRDAPSDTTPLVGDGATGPSPMRELRKLSALAAPIMLTYVLEFLPGVVSLMLVGRMASPQTKEFLDGATLSSMFIYLSGEAPGFGLATALDTLCSQAHGAGRPRQMGISFQTGVLVLAVAFVPVALANWYTESWLLALHQPAEVAALAGRFSRLLVPGLPFLFLYELLKKVLQAQNVVAPMVHIAVLSNVVNILLGIYLTWYTPWGYDGAAIARTVSNVVLPLATLPYFWWRPEALTRWWPGWQPLDALRHVPAFLTLGVPGMFMLVLEWLSYEVMAVLAGLLPDSVVAISVHSVLSTLANIGFHCFIGAGVATNVLVGNYVGSGQRRHAQLATQIGVAVSLAIAVILVVVIIAGRALLPELLINDAVAITHAAAALIVLIPFELLDAINTVLQGVFRGTGHQTFAAALNLCAYMGIGLPCGCWLAFRWGWGVQGLWLGLSVGYAVCVTVSVLKIARIDWDAMTRAAKERLRD</sequence>
<evidence type="ECO:0000256" key="5">
    <source>
        <dbReference type="ARBA" id="ARBA00023136"/>
    </source>
</evidence>
<dbReference type="EMBL" id="JAKCXM010000156">
    <property type="protein sequence ID" value="KAJ0400367.1"/>
    <property type="molecule type" value="Genomic_DNA"/>
</dbReference>
<dbReference type="GO" id="GO:1990961">
    <property type="term" value="P:xenobiotic detoxification by transmembrane export across the plasma membrane"/>
    <property type="evidence" value="ECO:0007669"/>
    <property type="project" value="InterPro"/>
</dbReference>
<accession>A0AAD5LGJ2</accession>
<evidence type="ECO:0000256" key="7">
    <source>
        <dbReference type="SAM" id="Phobius"/>
    </source>
</evidence>
<keyword evidence="9" id="KW-1185">Reference proteome</keyword>
<feature type="transmembrane region" description="Helical" evidence="7">
    <location>
        <begin position="183"/>
        <end position="205"/>
    </location>
</feature>
<evidence type="ECO:0000256" key="6">
    <source>
        <dbReference type="SAM" id="MobiDB-lite"/>
    </source>
</evidence>
<feature type="transmembrane region" description="Helical" evidence="7">
    <location>
        <begin position="153"/>
        <end position="171"/>
    </location>
</feature>
<dbReference type="InterPro" id="IPR002528">
    <property type="entry name" value="MATE_fam"/>
</dbReference>
<evidence type="ECO:0008006" key="10">
    <source>
        <dbReference type="Google" id="ProtNLM"/>
    </source>
</evidence>
<evidence type="ECO:0000256" key="3">
    <source>
        <dbReference type="ARBA" id="ARBA00022692"/>
    </source>
</evidence>
<evidence type="ECO:0000313" key="8">
    <source>
        <dbReference type="EMBL" id="KAJ0400367.1"/>
    </source>
</evidence>
<feature type="region of interest" description="Disordered" evidence="6">
    <location>
        <begin position="1"/>
        <end position="26"/>
    </location>
</feature>
<dbReference type="Proteomes" id="UP001209570">
    <property type="component" value="Unassembled WGS sequence"/>
</dbReference>
<feature type="transmembrane region" description="Helical" evidence="7">
    <location>
        <begin position="217"/>
        <end position="237"/>
    </location>
</feature>
<feature type="transmembrane region" description="Helical" evidence="7">
    <location>
        <begin position="308"/>
        <end position="329"/>
    </location>
</feature>
<feature type="transmembrane region" description="Helical" evidence="7">
    <location>
        <begin position="413"/>
        <end position="435"/>
    </location>
</feature>
<comment type="caution">
    <text evidence="8">The sequence shown here is derived from an EMBL/GenBank/DDBJ whole genome shotgun (WGS) entry which is preliminary data.</text>
</comment>
<comment type="subcellular location">
    <subcellularLocation>
        <location evidence="1">Membrane</location>
        <topology evidence="1">Multi-pass membrane protein</topology>
    </subcellularLocation>
</comment>
<evidence type="ECO:0000256" key="2">
    <source>
        <dbReference type="ARBA" id="ARBA00010199"/>
    </source>
</evidence>
<feature type="compositionally biased region" description="Basic and acidic residues" evidence="6">
    <location>
        <begin position="1"/>
        <end position="11"/>
    </location>
</feature>
<organism evidence="8 9">
    <name type="scientific">Pythium insidiosum</name>
    <name type="common">Pythiosis disease agent</name>
    <dbReference type="NCBI Taxonomy" id="114742"/>
    <lineage>
        <taxon>Eukaryota</taxon>
        <taxon>Sar</taxon>
        <taxon>Stramenopiles</taxon>
        <taxon>Oomycota</taxon>
        <taxon>Peronosporomycetes</taxon>
        <taxon>Pythiales</taxon>
        <taxon>Pythiaceae</taxon>
        <taxon>Pythium</taxon>
    </lineage>
</organism>
<comment type="similarity">
    <text evidence="2">Belongs to the multi antimicrobial extrusion (MATE) (TC 2.A.66.1) family.</text>
</comment>
<feature type="transmembrane region" description="Helical" evidence="7">
    <location>
        <begin position="373"/>
        <end position="392"/>
    </location>
</feature>
<dbReference type="GO" id="GO:0042910">
    <property type="term" value="F:xenobiotic transmembrane transporter activity"/>
    <property type="evidence" value="ECO:0007669"/>
    <property type="project" value="InterPro"/>
</dbReference>
<feature type="transmembrane region" description="Helical" evidence="7">
    <location>
        <begin position="258"/>
        <end position="279"/>
    </location>
</feature>